<dbReference type="InterPro" id="IPR014004">
    <property type="entry name" value="Transpt-assoc_nodulatn_dom_bac"/>
</dbReference>
<feature type="region of interest" description="Disordered" evidence="1">
    <location>
        <begin position="33"/>
        <end position="57"/>
    </location>
</feature>
<accession>E6PTW9</accession>
<name>E6PTW9_9ZZZZ</name>
<gene>
    <name evidence="3" type="ORF">CARN2_3853</name>
</gene>
<dbReference type="InterPro" id="IPR007055">
    <property type="entry name" value="BON_dom"/>
</dbReference>
<dbReference type="AlphaFoldDB" id="E6PTW9"/>
<evidence type="ECO:0000256" key="1">
    <source>
        <dbReference type="SAM" id="MobiDB-lite"/>
    </source>
</evidence>
<protein>
    <recommendedName>
        <fullName evidence="2">BON domain-containing protein</fullName>
    </recommendedName>
</protein>
<feature type="domain" description="BON" evidence="2">
    <location>
        <begin position="61"/>
        <end position="129"/>
    </location>
</feature>
<evidence type="ECO:0000313" key="3">
    <source>
        <dbReference type="EMBL" id="CBH98376.1"/>
    </source>
</evidence>
<evidence type="ECO:0000259" key="2">
    <source>
        <dbReference type="PROSITE" id="PS50914"/>
    </source>
</evidence>
<dbReference type="InterPro" id="IPR051686">
    <property type="entry name" value="Lipoprotein_DolP"/>
</dbReference>
<comment type="caution">
    <text evidence="3">The sequence shown here is derived from an EMBL/GenBank/DDBJ whole genome shotgun (WGS) entry which is preliminary data.</text>
</comment>
<reference evidence="3" key="1">
    <citation type="submission" date="2009-10" db="EMBL/GenBank/DDBJ databases">
        <title>Diversity of trophic interactions inside an arsenic-rich microbial ecosystem.</title>
        <authorList>
            <person name="Bertin P.N."/>
            <person name="Heinrich-Salmeron A."/>
            <person name="Pelletier E."/>
            <person name="Goulhen-Chollet F."/>
            <person name="Arsene-Ploetze F."/>
            <person name="Gallien S."/>
            <person name="Calteau A."/>
            <person name="Vallenet D."/>
            <person name="Casiot C."/>
            <person name="Chane-Woon-Ming B."/>
            <person name="Giloteaux L."/>
            <person name="Barakat M."/>
            <person name="Bonnefoy V."/>
            <person name="Bruneel O."/>
            <person name="Chandler M."/>
            <person name="Cleiss J."/>
            <person name="Duran R."/>
            <person name="Elbaz-Poulichet F."/>
            <person name="Fonknechten N."/>
            <person name="Lauga B."/>
            <person name="Mornico D."/>
            <person name="Ortet P."/>
            <person name="Schaeffer C."/>
            <person name="Siguier P."/>
            <person name="Alexander Thil Smith A."/>
            <person name="Van Dorsselaer A."/>
            <person name="Weissenbach J."/>
            <person name="Medigue C."/>
            <person name="Le Paslier D."/>
        </authorList>
    </citation>
    <scope>NUCLEOTIDE SEQUENCE</scope>
</reference>
<organism evidence="3">
    <name type="scientific">mine drainage metagenome</name>
    <dbReference type="NCBI Taxonomy" id="410659"/>
    <lineage>
        <taxon>unclassified sequences</taxon>
        <taxon>metagenomes</taxon>
        <taxon>ecological metagenomes</taxon>
    </lineage>
</organism>
<dbReference type="PROSITE" id="PS50914">
    <property type="entry name" value="BON"/>
    <property type="match status" value="1"/>
</dbReference>
<dbReference type="SMART" id="SM00749">
    <property type="entry name" value="BON"/>
    <property type="match status" value="1"/>
</dbReference>
<dbReference type="EMBL" id="CABM01000051">
    <property type="protein sequence ID" value="CBH98376.1"/>
    <property type="molecule type" value="Genomic_DNA"/>
</dbReference>
<feature type="compositionally biased region" description="Polar residues" evidence="1">
    <location>
        <begin position="38"/>
        <end position="51"/>
    </location>
</feature>
<dbReference type="PANTHER" id="PTHR34606">
    <property type="entry name" value="BON DOMAIN-CONTAINING PROTEIN"/>
    <property type="match status" value="1"/>
</dbReference>
<dbReference type="PANTHER" id="PTHR34606:SF16">
    <property type="entry name" value="BON DOMAIN-CONTAINING PROTEIN"/>
    <property type="match status" value="1"/>
</dbReference>
<sequence length="131" mass="14124">MLTTISYKKWISMTGCFMFLTATALTNAQANNDGAAASQPSNMTQQNQMSSKKGGAGSYMGDAVITTKVKAMLMKDEMLKSLNIHVDTKQDVVTLSGTVKNMKESAHAVRIASAVEGVKMVKNELQQKTTN</sequence>
<dbReference type="Pfam" id="PF04972">
    <property type="entry name" value="BON"/>
    <property type="match status" value="1"/>
</dbReference>
<dbReference type="Gene3D" id="3.30.1340.30">
    <property type="match status" value="1"/>
</dbReference>
<proteinExistence type="predicted"/>